<protein>
    <submittedName>
        <fullName evidence="16">Serine/threonine/dual specificity protein kinase, catalytic domain-containing protein</fullName>
    </submittedName>
</protein>
<comment type="subcellular location">
    <subcellularLocation>
        <location evidence="1">Cell membrane</location>
        <topology evidence="1">Single-pass membrane protein</topology>
    </subcellularLocation>
</comment>
<keyword evidence="3" id="KW-0723">Serine/threonine-protein kinase</keyword>
<organism evidence="16 17">
    <name type="scientific">Artemisia annua</name>
    <name type="common">Sweet wormwood</name>
    <dbReference type="NCBI Taxonomy" id="35608"/>
    <lineage>
        <taxon>Eukaryota</taxon>
        <taxon>Viridiplantae</taxon>
        <taxon>Streptophyta</taxon>
        <taxon>Embryophyta</taxon>
        <taxon>Tracheophyta</taxon>
        <taxon>Spermatophyta</taxon>
        <taxon>Magnoliopsida</taxon>
        <taxon>eudicotyledons</taxon>
        <taxon>Gunneridae</taxon>
        <taxon>Pentapetalae</taxon>
        <taxon>asterids</taxon>
        <taxon>campanulids</taxon>
        <taxon>Asterales</taxon>
        <taxon>Asteraceae</taxon>
        <taxon>Asteroideae</taxon>
        <taxon>Anthemideae</taxon>
        <taxon>Artemisiinae</taxon>
        <taxon>Artemisia</taxon>
    </lineage>
</organism>
<dbReference type="PROSITE" id="PS00108">
    <property type="entry name" value="PROTEIN_KINASE_ST"/>
    <property type="match status" value="1"/>
</dbReference>
<dbReference type="PROSITE" id="PS00107">
    <property type="entry name" value="PROTEIN_KINASE_ATP"/>
    <property type="match status" value="1"/>
</dbReference>
<keyword evidence="8 16" id="KW-0418">Kinase</keyword>
<keyword evidence="4" id="KW-0808">Transferase</keyword>
<dbReference type="InterPro" id="IPR000719">
    <property type="entry name" value="Prot_kinase_dom"/>
</dbReference>
<keyword evidence="7 13" id="KW-0547">Nucleotide-binding</keyword>
<evidence type="ECO:0000256" key="7">
    <source>
        <dbReference type="ARBA" id="ARBA00022741"/>
    </source>
</evidence>
<evidence type="ECO:0000256" key="13">
    <source>
        <dbReference type="PROSITE-ProRule" id="PRU10141"/>
    </source>
</evidence>
<keyword evidence="11" id="KW-0472">Membrane</keyword>
<keyword evidence="10" id="KW-1133">Transmembrane helix</keyword>
<dbReference type="InterPro" id="IPR017441">
    <property type="entry name" value="Protein_kinase_ATP_BS"/>
</dbReference>
<keyword evidence="12" id="KW-1015">Disulfide bond</keyword>
<dbReference type="InterPro" id="IPR008271">
    <property type="entry name" value="Ser/Thr_kinase_AS"/>
</dbReference>
<dbReference type="FunFam" id="3.30.200.20:FF:000039">
    <property type="entry name" value="receptor-like protein kinase FERONIA"/>
    <property type="match status" value="1"/>
</dbReference>
<dbReference type="GO" id="GO:0009506">
    <property type="term" value="C:plasmodesma"/>
    <property type="evidence" value="ECO:0007669"/>
    <property type="project" value="TreeGrafter"/>
</dbReference>
<evidence type="ECO:0000256" key="5">
    <source>
        <dbReference type="ARBA" id="ARBA00022692"/>
    </source>
</evidence>
<gene>
    <name evidence="16" type="ORF">CTI12_AA150740</name>
</gene>
<evidence type="ECO:0000256" key="8">
    <source>
        <dbReference type="ARBA" id="ARBA00022777"/>
    </source>
</evidence>
<dbReference type="FunFam" id="1.10.510.10:FF:000468">
    <property type="entry name" value="PTI1-like tyrosine-protein kinase 3"/>
    <property type="match status" value="1"/>
</dbReference>
<feature type="region of interest" description="Disordered" evidence="14">
    <location>
        <begin position="1"/>
        <end position="20"/>
    </location>
</feature>
<dbReference type="GO" id="GO:0005886">
    <property type="term" value="C:plasma membrane"/>
    <property type="evidence" value="ECO:0007669"/>
    <property type="project" value="UniProtKB-SubCell"/>
</dbReference>
<keyword evidence="9 13" id="KW-0067">ATP-binding</keyword>
<dbReference type="PANTHER" id="PTHR27003:SF342">
    <property type="entry name" value="TYROSINE-PROTEIN KINASE, CSF-1_PDGF RECEPTOR FAMILY-RELATED"/>
    <property type="match status" value="1"/>
</dbReference>
<evidence type="ECO:0000256" key="9">
    <source>
        <dbReference type="ARBA" id="ARBA00022840"/>
    </source>
</evidence>
<dbReference type="AlphaFoldDB" id="A0A2U1PHH1"/>
<dbReference type="GO" id="GO:0005524">
    <property type="term" value="F:ATP binding"/>
    <property type="evidence" value="ECO:0007669"/>
    <property type="project" value="UniProtKB-UniRule"/>
</dbReference>
<proteinExistence type="predicted"/>
<evidence type="ECO:0000256" key="12">
    <source>
        <dbReference type="ARBA" id="ARBA00023157"/>
    </source>
</evidence>
<dbReference type="Gene3D" id="3.30.200.20">
    <property type="entry name" value="Phosphorylase Kinase, domain 1"/>
    <property type="match status" value="2"/>
</dbReference>
<dbReference type="GO" id="GO:0004674">
    <property type="term" value="F:protein serine/threonine kinase activity"/>
    <property type="evidence" value="ECO:0007669"/>
    <property type="project" value="UniProtKB-KW"/>
</dbReference>
<dbReference type="OrthoDB" id="4062651at2759"/>
<dbReference type="SUPFAM" id="SSF56112">
    <property type="entry name" value="Protein kinase-like (PK-like)"/>
    <property type="match status" value="2"/>
</dbReference>
<sequence length="524" mass="59072">MSVPTGDNRDPQPSTSSQLPETCRQFKFPEILLATRNFDESLLIGHGGFGKVYKGTIFNESNPVDAAIKRLDRSSNQGAAEFRTEVEILSRLQHCNLVSLFGYCNDEEEMILVFEYIPNRTLEDHLHKLGTPLSWHQRVTICIAAARGVDCLHAGMVIHRDIKSANMLLDDNWAAKISDFGLSRSMNMNLSSTHVSTLVKGTFGYLDPYYFNTGRLSRKSDVYAFGVVLFEVLCRKRAVDTRTTEDQWNLANWVQKSIKKGNLKHIVDLEMRDEISFKSLEAFARIAGRCLHQHPKKRPTMSEVIWNCFIALSIYICYIDHADSKLSTNSLGNNSSVSMRMDTNEVSEDLGIPSPSLKAFTFADLETVTSNFSLHMPFGRGGFGKVFLGWVEKNTFSPSKEGVGIAVAVKRRYADSSQGHVEWLRDVSLLERLVHGNIVNLLGYCSDEHKYFLVYEYFQNRSFDGFLYGNAPHIADPLSWKTRLSIMIGVARGLVYLHSSKDQVVCGIVKSSDILLDQVCNLNF</sequence>
<evidence type="ECO:0000256" key="1">
    <source>
        <dbReference type="ARBA" id="ARBA00004162"/>
    </source>
</evidence>
<evidence type="ECO:0000256" key="11">
    <source>
        <dbReference type="ARBA" id="ARBA00023136"/>
    </source>
</evidence>
<dbReference type="CDD" id="cd14066">
    <property type="entry name" value="STKc_IRAK"/>
    <property type="match status" value="1"/>
</dbReference>
<comment type="caution">
    <text evidence="16">The sequence shown here is derived from an EMBL/GenBank/DDBJ whole genome shotgun (WGS) entry which is preliminary data.</text>
</comment>
<feature type="domain" description="Protein kinase" evidence="15">
    <location>
        <begin position="38"/>
        <end position="310"/>
    </location>
</feature>
<evidence type="ECO:0000256" key="4">
    <source>
        <dbReference type="ARBA" id="ARBA00022679"/>
    </source>
</evidence>
<keyword evidence="6" id="KW-0732">Signal</keyword>
<dbReference type="Pfam" id="PF07714">
    <property type="entry name" value="PK_Tyr_Ser-Thr"/>
    <property type="match status" value="2"/>
</dbReference>
<dbReference type="STRING" id="35608.A0A2U1PHH1"/>
<evidence type="ECO:0000256" key="14">
    <source>
        <dbReference type="SAM" id="MobiDB-lite"/>
    </source>
</evidence>
<dbReference type="Proteomes" id="UP000245207">
    <property type="component" value="Unassembled WGS sequence"/>
</dbReference>
<reference evidence="16 17" key="1">
    <citation type="journal article" date="2018" name="Mol. Plant">
        <title>The genome of Artemisia annua provides insight into the evolution of Asteraceae family and artemisinin biosynthesis.</title>
        <authorList>
            <person name="Shen Q."/>
            <person name="Zhang L."/>
            <person name="Liao Z."/>
            <person name="Wang S."/>
            <person name="Yan T."/>
            <person name="Shi P."/>
            <person name="Liu M."/>
            <person name="Fu X."/>
            <person name="Pan Q."/>
            <person name="Wang Y."/>
            <person name="Lv Z."/>
            <person name="Lu X."/>
            <person name="Zhang F."/>
            <person name="Jiang W."/>
            <person name="Ma Y."/>
            <person name="Chen M."/>
            <person name="Hao X."/>
            <person name="Li L."/>
            <person name="Tang Y."/>
            <person name="Lv G."/>
            <person name="Zhou Y."/>
            <person name="Sun X."/>
            <person name="Brodelius P.E."/>
            <person name="Rose J.K.C."/>
            <person name="Tang K."/>
        </authorList>
    </citation>
    <scope>NUCLEOTIDE SEQUENCE [LARGE SCALE GENOMIC DNA]</scope>
    <source>
        <strain evidence="17">cv. Huhao1</strain>
        <tissue evidence="16">Leaf</tissue>
    </source>
</reference>
<name>A0A2U1PHH1_ARTAN</name>
<dbReference type="InterPro" id="IPR045272">
    <property type="entry name" value="ANXUR1/2-like"/>
</dbReference>
<feature type="compositionally biased region" description="Polar residues" evidence="14">
    <location>
        <begin position="11"/>
        <end position="20"/>
    </location>
</feature>
<dbReference type="InterPro" id="IPR011009">
    <property type="entry name" value="Kinase-like_dom_sf"/>
</dbReference>
<evidence type="ECO:0000256" key="3">
    <source>
        <dbReference type="ARBA" id="ARBA00022527"/>
    </source>
</evidence>
<evidence type="ECO:0000313" key="16">
    <source>
        <dbReference type="EMBL" id="PWA85190.1"/>
    </source>
</evidence>
<evidence type="ECO:0000256" key="10">
    <source>
        <dbReference type="ARBA" id="ARBA00022989"/>
    </source>
</evidence>
<dbReference type="GO" id="GO:0051707">
    <property type="term" value="P:response to other organism"/>
    <property type="evidence" value="ECO:0007669"/>
    <property type="project" value="UniProtKB-ARBA"/>
</dbReference>
<dbReference type="PROSITE" id="PS50011">
    <property type="entry name" value="PROTEIN_KINASE_DOM"/>
    <property type="match status" value="2"/>
</dbReference>
<accession>A0A2U1PHH1</accession>
<feature type="domain" description="Protein kinase" evidence="15">
    <location>
        <begin position="372"/>
        <end position="524"/>
    </location>
</feature>
<keyword evidence="2" id="KW-1003">Cell membrane</keyword>
<dbReference type="GO" id="GO:0004714">
    <property type="term" value="F:transmembrane receptor protein tyrosine kinase activity"/>
    <property type="evidence" value="ECO:0007669"/>
    <property type="project" value="InterPro"/>
</dbReference>
<evidence type="ECO:0000259" key="15">
    <source>
        <dbReference type="PROSITE" id="PS50011"/>
    </source>
</evidence>
<dbReference type="EMBL" id="PKPP01001149">
    <property type="protein sequence ID" value="PWA85190.1"/>
    <property type="molecule type" value="Genomic_DNA"/>
</dbReference>
<dbReference type="SMART" id="SM00220">
    <property type="entry name" value="S_TKc"/>
    <property type="match status" value="1"/>
</dbReference>
<evidence type="ECO:0000313" key="17">
    <source>
        <dbReference type="Proteomes" id="UP000245207"/>
    </source>
</evidence>
<feature type="binding site" evidence="13">
    <location>
        <position position="69"/>
    </location>
    <ligand>
        <name>ATP</name>
        <dbReference type="ChEBI" id="CHEBI:30616"/>
    </ligand>
</feature>
<keyword evidence="5" id="KW-0812">Transmembrane</keyword>
<evidence type="ECO:0000256" key="6">
    <source>
        <dbReference type="ARBA" id="ARBA00022729"/>
    </source>
</evidence>
<evidence type="ECO:0000256" key="2">
    <source>
        <dbReference type="ARBA" id="ARBA00022475"/>
    </source>
</evidence>
<keyword evidence="17" id="KW-1185">Reference proteome</keyword>
<dbReference type="InterPro" id="IPR001245">
    <property type="entry name" value="Ser-Thr/Tyr_kinase_cat_dom"/>
</dbReference>
<dbReference type="Gene3D" id="1.10.510.10">
    <property type="entry name" value="Transferase(Phosphotransferase) domain 1"/>
    <property type="match status" value="2"/>
</dbReference>
<dbReference type="PANTHER" id="PTHR27003">
    <property type="entry name" value="OS07G0166700 PROTEIN"/>
    <property type="match status" value="1"/>
</dbReference>